<reference evidence="6 7" key="1">
    <citation type="submission" date="2024-08" db="EMBL/GenBank/DDBJ databases">
        <authorList>
            <person name="Feng Z."/>
            <person name="Ronholm J."/>
        </authorList>
    </citation>
    <scope>NUCLEOTIDE SEQUENCE [LARGE SCALE GENOMIC DNA]</scope>
    <source>
        <strain evidence="6 7">4-AB0-8</strain>
    </source>
</reference>
<dbReference type="Gene3D" id="1.10.10.10">
    <property type="entry name" value="Winged helix-like DNA-binding domain superfamily/Winged helix DNA-binding domain"/>
    <property type="match status" value="1"/>
</dbReference>
<organism evidence="6 7">
    <name type="scientific">Comamonas jiangduensis</name>
    <dbReference type="NCBI Taxonomy" id="1194168"/>
    <lineage>
        <taxon>Bacteria</taxon>
        <taxon>Pseudomonadati</taxon>
        <taxon>Pseudomonadota</taxon>
        <taxon>Betaproteobacteria</taxon>
        <taxon>Burkholderiales</taxon>
        <taxon>Comamonadaceae</taxon>
        <taxon>Comamonas</taxon>
    </lineage>
</organism>
<dbReference type="PANTHER" id="PTHR30537:SF35">
    <property type="entry name" value="TRANSCRIPTIONAL REGULATORY PROTEIN"/>
    <property type="match status" value="1"/>
</dbReference>
<comment type="similarity">
    <text evidence="1">Belongs to the LysR transcriptional regulatory family.</text>
</comment>
<dbReference type="Proteomes" id="UP001567350">
    <property type="component" value="Unassembled WGS sequence"/>
</dbReference>
<dbReference type="Pfam" id="PF03466">
    <property type="entry name" value="LysR_substrate"/>
    <property type="match status" value="1"/>
</dbReference>
<evidence type="ECO:0000259" key="5">
    <source>
        <dbReference type="PROSITE" id="PS50931"/>
    </source>
</evidence>
<evidence type="ECO:0000256" key="3">
    <source>
        <dbReference type="ARBA" id="ARBA00023125"/>
    </source>
</evidence>
<dbReference type="PRINTS" id="PR00039">
    <property type="entry name" value="HTHLYSR"/>
</dbReference>
<evidence type="ECO:0000256" key="2">
    <source>
        <dbReference type="ARBA" id="ARBA00023015"/>
    </source>
</evidence>
<dbReference type="Pfam" id="PF00126">
    <property type="entry name" value="HTH_1"/>
    <property type="match status" value="1"/>
</dbReference>
<proteinExistence type="inferred from homology"/>
<dbReference type="PROSITE" id="PS50931">
    <property type="entry name" value="HTH_LYSR"/>
    <property type="match status" value="1"/>
</dbReference>
<protein>
    <submittedName>
        <fullName evidence="6">LysR family transcriptional regulator</fullName>
    </submittedName>
</protein>
<dbReference type="InterPro" id="IPR036390">
    <property type="entry name" value="WH_DNA-bd_sf"/>
</dbReference>
<sequence>MDKLSSMSVFVKAVECGSFASAADELNLSAPMVGKHVRQLEQQLGITLLNRSTRRQSLTDVGRHYYERCKIVLAEVDAADAIARESKKLAQGHLRISASINYGTHCLAPVLSAYRERHPHVTLGLELSDSVVDLIAEGYDAVFRVGTLQNSGLRARALAPYRMVICASPGYLAQHGTPRTPAELMGHECLRFTHWSPREVWYFDGPQGREEVEIQGALSANVGQALKEAALHGMGIILQPEVLVAADVKAGRLIPILPGYIAPSLPVHLLTAPGRLRTQKLQSFVDYVVQTLVDSDAGFTGGLPDQIQKG</sequence>
<keyword evidence="7" id="KW-1185">Reference proteome</keyword>
<keyword evidence="2" id="KW-0805">Transcription regulation</keyword>
<evidence type="ECO:0000256" key="4">
    <source>
        <dbReference type="ARBA" id="ARBA00023163"/>
    </source>
</evidence>
<keyword evidence="4" id="KW-0804">Transcription</keyword>
<dbReference type="InterPro" id="IPR000847">
    <property type="entry name" value="LysR_HTH_N"/>
</dbReference>
<evidence type="ECO:0000313" key="6">
    <source>
        <dbReference type="EMBL" id="MEZ2740819.1"/>
    </source>
</evidence>
<gene>
    <name evidence="6" type="ORF">ACBP88_15430</name>
</gene>
<accession>A0ABV4IIU3</accession>
<dbReference type="SUPFAM" id="SSF46785">
    <property type="entry name" value="Winged helix' DNA-binding domain"/>
    <property type="match status" value="1"/>
</dbReference>
<comment type="caution">
    <text evidence="6">The sequence shown here is derived from an EMBL/GenBank/DDBJ whole genome shotgun (WGS) entry which is preliminary data.</text>
</comment>
<dbReference type="EMBL" id="JBGJLR010000021">
    <property type="protein sequence ID" value="MEZ2740819.1"/>
    <property type="molecule type" value="Genomic_DNA"/>
</dbReference>
<dbReference type="Gene3D" id="3.40.190.290">
    <property type="match status" value="1"/>
</dbReference>
<dbReference type="PANTHER" id="PTHR30537">
    <property type="entry name" value="HTH-TYPE TRANSCRIPTIONAL REGULATOR"/>
    <property type="match status" value="1"/>
</dbReference>
<dbReference type="SUPFAM" id="SSF53850">
    <property type="entry name" value="Periplasmic binding protein-like II"/>
    <property type="match status" value="1"/>
</dbReference>
<keyword evidence="3" id="KW-0238">DNA-binding</keyword>
<evidence type="ECO:0000256" key="1">
    <source>
        <dbReference type="ARBA" id="ARBA00009437"/>
    </source>
</evidence>
<feature type="domain" description="HTH lysR-type" evidence="5">
    <location>
        <begin position="1"/>
        <end position="59"/>
    </location>
</feature>
<dbReference type="CDD" id="cd08477">
    <property type="entry name" value="PBP2_CrgA_like_8"/>
    <property type="match status" value="1"/>
</dbReference>
<name>A0ABV4IIU3_9BURK</name>
<dbReference type="RefSeq" id="WP_370893920.1">
    <property type="nucleotide sequence ID" value="NZ_JBGJLR010000021.1"/>
</dbReference>
<dbReference type="InterPro" id="IPR058163">
    <property type="entry name" value="LysR-type_TF_proteobact-type"/>
</dbReference>
<dbReference type="InterPro" id="IPR005119">
    <property type="entry name" value="LysR_subst-bd"/>
</dbReference>
<dbReference type="InterPro" id="IPR036388">
    <property type="entry name" value="WH-like_DNA-bd_sf"/>
</dbReference>
<evidence type="ECO:0000313" key="7">
    <source>
        <dbReference type="Proteomes" id="UP001567350"/>
    </source>
</evidence>